<organism evidence="2 3">
    <name type="scientific">Bacillus thuringiensis</name>
    <dbReference type="NCBI Taxonomy" id="1428"/>
    <lineage>
        <taxon>Bacteria</taxon>
        <taxon>Bacillati</taxon>
        <taxon>Bacillota</taxon>
        <taxon>Bacilli</taxon>
        <taxon>Bacillales</taxon>
        <taxon>Bacillaceae</taxon>
        <taxon>Bacillus</taxon>
        <taxon>Bacillus cereus group</taxon>
    </lineage>
</organism>
<proteinExistence type="predicted"/>
<dbReference type="Pfam" id="PF18730">
    <property type="entry name" value="HEPN_Cthe2314"/>
    <property type="match status" value="1"/>
</dbReference>
<name>A0ABD6S1P3_BACTU</name>
<gene>
    <name evidence="2" type="ORF">CN495_18900</name>
</gene>
<dbReference type="Proteomes" id="UP000219897">
    <property type="component" value="Unassembled WGS sequence"/>
</dbReference>
<reference evidence="2 3" key="1">
    <citation type="submission" date="2017-09" db="EMBL/GenBank/DDBJ databases">
        <title>Large-scale bioinformatics analysis of Bacillus genomes uncovers conserved roles of natural products in bacterial physiology.</title>
        <authorList>
            <consortium name="Agbiome Team Llc"/>
            <person name="Bleich R.M."/>
            <person name="Kirk G.J."/>
            <person name="Santa Maria K.C."/>
            <person name="Allen S.E."/>
            <person name="Farag S."/>
            <person name="Shank E.A."/>
            <person name="Bowers A."/>
        </authorList>
    </citation>
    <scope>NUCLEOTIDE SEQUENCE [LARGE SCALE GENOMIC DNA]</scope>
    <source>
        <strain evidence="2 3">AFS005140</strain>
    </source>
</reference>
<evidence type="ECO:0000259" key="1">
    <source>
        <dbReference type="Pfam" id="PF18730"/>
    </source>
</evidence>
<accession>A0ABD6S1P3</accession>
<feature type="domain" description="Cthe-2314-like HEPN" evidence="1">
    <location>
        <begin position="2"/>
        <end position="111"/>
    </location>
</feature>
<sequence>MLFKYFDLKQEENRKGRLQDITFNNAFWNLKNQKKDINLHKKLGGIKFSDSYKEASRIRNEIIHNQPPYSIHNRRETHRGVVFTKVYYIPSDKLKETMYNLSESIKEIVGIFSQHVIEKR</sequence>
<comment type="caution">
    <text evidence="2">The sequence shown here is derived from an EMBL/GenBank/DDBJ whole genome shotgun (WGS) entry which is preliminary data.</text>
</comment>
<dbReference type="AlphaFoldDB" id="A0ABD6S1P3"/>
<evidence type="ECO:0000313" key="3">
    <source>
        <dbReference type="Proteomes" id="UP000219897"/>
    </source>
</evidence>
<evidence type="ECO:0000313" key="2">
    <source>
        <dbReference type="EMBL" id="PER51487.1"/>
    </source>
</evidence>
<dbReference type="EMBL" id="NTYF01000065">
    <property type="protein sequence ID" value="PER51487.1"/>
    <property type="molecule type" value="Genomic_DNA"/>
</dbReference>
<protein>
    <recommendedName>
        <fullName evidence="1">Cthe-2314-like HEPN domain-containing protein</fullName>
    </recommendedName>
</protein>
<dbReference type="InterPro" id="IPR041394">
    <property type="entry name" value="HEPN_Cthe2314"/>
</dbReference>